<evidence type="ECO:0000313" key="2">
    <source>
        <dbReference type="Proteomes" id="UP000078486"/>
    </source>
</evidence>
<gene>
    <name evidence="1" type="ORF">AW736_05540</name>
</gene>
<comment type="caution">
    <text evidence="1">The sequence shown here is derived from an EMBL/GenBank/DDBJ whole genome shotgun (WGS) entry which is preliminary data.</text>
</comment>
<dbReference type="OrthoDB" id="1490495at2"/>
<dbReference type="EMBL" id="LRRQ01000043">
    <property type="protein sequence ID" value="OAM90961.1"/>
    <property type="molecule type" value="Genomic_DNA"/>
</dbReference>
<reference evidence="1 2" key="1">
    <citation type="submission" date="2016-01" db="EMBL/GenBank/DDBJ databases">
        <title>High potential of lignocellulose degradation of a new Verrucomicrobia species.</title>
        <authorList>
            <person name="Wang Y."/>
            <person name="Shi Y."/>
            <person name="Qiu Z."/>
            <person name="Liu S."/>
            <person name="Yang H."/>
        </authorList>
    </citation>
    <scope>NUCLEOTIDE SEQUENCE [LARGE SCALE GENOMIC DNA]</scope>
    <source>
        <strain evidence="1 2">TSB47</strain>
    </source>
</reference>
<sequence length="374" mass="41467">MPLPDISRRQFLTTAVTGGVLVSTTLRTIPAAADTAAAPVQSSSSKIGCSRPRTIGALYFRAQLYTIVPRQVREDMEWMRDAGINTLVIGVLEQDLTSARENIDLLCSEAHRVGLKVWAIPSRWGNLVAGAPKVPCVFTGKKPDCWALRSNGKPWMGQFGPYASIHHEITRENFSKMLRRLLTQWPVEGVVWDEPKAYNVIDHSAAAQKAFGGAVPPGESAHRRAFTRFFGELNAIAKEAHSSCHTSMFTYATLAQDEVDDLVDQSGLDAFGCDGRPWALADRGADDSRRDRLARKCLIDDGPRFIAAARRHGKKSFALIENHALPDTCNPIMDRRLPDVIAQGWDHLICYYYPRSCDAPDTSMAVLKKHLLRI</sequence>
<dbReference type="SUPFAM" id="SSF51445">
    <property type="entry name" value="(Trans)glycosidases"/>
    <property type="match status" value="1"/>
</dbReference>
<dbReference type="RefSeq" id="WP_068769218.1">
    <property type="nucleotide sequence ID" value="NZ_CP109796.1"/>
</dbReference>
<evidence type="ECO:0008006" key="3">
    <source>
        <dbReference type="Google" id="ProtNLM"/>
    </source>
</evidence>
<dbReference type="AlphaFoldDB" id="A0A178IMP3"/>
<dbReference type="InterPro" id="IPR017853">
    <property type="entry name" value="GH"/>
</dbReference>
<name>A0A178IMP3_9BACT</name>
<keyword evidence="2" id="KW-1185">Reference proteome</keyword>
<dbReference type="InterPro" id="IPR006311">
    <property type="entry name" value="TAT_signal"/>
</dbReference>
<organism evidence="1 2">
    <name type="scientific">Termitidicoccus mucosus</name>
    <dbReference type="NCBI Taxonomy" id="1184151"/>
    <lineage>
        <taxon>Bacteria</taxon>
        <taxon>Pseudomonadati</taxon>
        <taxon>Verrucomicrobiota</taxon>
        <taxon>Opitutia</taxon>
        <taxon>Opitutales</taxon>
        <taxon>Opitutaceae</taxon>
        <taxon>Termitidicoccus</taxon>
    </lineage>
</organism>
<accession>A0A178IMP3</accession>
<proteinExistence type="predicted"/>
<dbReference type="Gene3D" id="3.20.20.80">
    <property type="entry name" value="Glycosidases"/>
    <property type="match status" value="1"/>
</dbReference>
<dbReference type="Proteomes" id="UP000078486">
    <property type="component" value="Unassembled WGS sequence"/>
</dbReference>
<protein>
    <recommendedName>
        <fullName evidence="3">Glycoside hydrolase family 42 N-terminal domain-containing protein</fullName>
    </recommendedName>
</protein>
<dbReference type="PROSITE" id="PS51318">
    <property type="entry name" value="TAT"/>
    <property type="match status" value="1"/>
</dbReference>
<dbReference type="STRING" id="1184151.AW736_05540"/>
<evidence type="ECO:0000313" key="1">
    <source>
        <dbReference type="EMBL" id="OAM90961.1"/>
    </source>
</evidence>